<sequence length="309" mass="35890">MSLFSSHFKVISNDLFHVFTTSPTFKSCLSFLGKSSIIKKKISIHNNNGYVSSAVYYKEFKYKGLDENFSNGRRRKFEINKNSSENDTNNYQQQVKSLSSIMKCNETTAYGLLLKFPFLEKANMEIVNSKVTKLIEAGIDKEELMNDMWILAYSLAKLEEQILLVQNMNCYPIKPWHLRCSEVVFHRLSQNKENNRLALSPYQSVTDYICKRLGLTETEVHVFARKHPPVMRVKVAKLKEVIDFLFSEGFTSRQIFNTPRILCHSLKTIQARLAQLKANNYKPYSLLVLCKSKIKFDDFLRNLRPPPEN</sequence>
<evidence type="ECO:0000313" key="3">
    <source>
        <dbReference type="EMBL" id="CAH1389438.1"/>
    </source>
</evidence>
<dbReference type="GO" id="GO:0005759">
    <property type="term" value="C:mitochondrial matrix"/>
    <property type="evidence" value="ECO:0007669"/>
    <property type="project" value="TreeGrafter"/>
</dbReference>
<dbReference type="Proteomes" id="UP001152798">
    <property type="component" value="Chromosome 1"/>
</dbReference>
<dbReference type="OrthoDB" id="75923at2759"/>
<keyword evidence="2" id="KW-0809">Transit peptide</keyword>
<comment type="similarity">
    <text evidence="1">Belongs to the mTERF family.</text>
</comment>
<keyword evidence="4" id="KW-1185">Reference proteome</keyword>
<dbReference type="GO" id="GO:0006393">
    <property type="term" value="P:termination of mitochondrial transcription"/>
    <property type="evidence" value="ECO:0007669"/>
    <property type="project" value="TreeGrafter"/>
</dbReference>
<dbReference type="InterPro" id="IPR038538">
    <property type="entry name" value="MTERF_sf"/>
</dbReference>
<organism evidence="3 4">
    <name type="scientific">Nezara viridula</name>
    <name type="common">Southern green stink bug</name>
    <name type="synonym">Cimex viridulus</name>
    <dbReference type="NCBI Taxonomy" id="85310"/>
    <lineage>
        <taxon>Eukaryota</taxon>
        <taxon>Metazoa</taxon>
        <taxon>Ecdysozoa</taxon>
        <taxon>Arthropoda</taxon>
        <taxon>Hexapoda</taxon>
        <taxon>Insecta</taxon>
        <taxon>Pterygota</taxon>
        <taxon>Neoptera</taxon>
        <taxon>Paraneoptera</taxon>
        <taxon>Hemiptera</taxon>
        <taxon>Heteroptera</taxon>
        <taxon>Panheteroptera</taxon>
        <taxon>Pentatomomorpha</taxon>
        <taxon>Pentatomoidea</taxon>
        <taxon>Pentatomidae</taxon>
        <taxon>Pentatominae</taxon>
        <taxon>Nezara</taxon>
    </lineage>
</organism>
<dbReference type="Pfam" id="PF02536">
    <property type="entry name" value="mTERF"/>
    <property type="match status" value="1"/>
</dbReference>
<proteinExistence type="inferred from homology"/>
<protein>
    <submittedName>
        <fullName evidence="3">Uncharacterized protein</fullName>
    </submittedName>
</protein>
<dbReference type="EMBL" id="OV725077">
    <property type="protein sequence ID" value="CAH1389438.1"/>
    <property type="molecule type" value="Genomic_DNA"/>
</dbReference>
<dbReference type="InterPro" id="IPR003690">
    <property type="entry name" value="MTERF"/>
</dbReference>
<dbReference type="PANTHER" id="PTHR15437:SF6">
    <property type="entry name" value="TRANSCRIPTION TERMINATION FACTOR, MITOCHONDRIAL"/>
    <property type="match status" value="1"/>
</dbReference>
<evidence type="ECO:0000256" key="2">
    <source>
        <dbReference type="ARBA" id="ARBA00022946"/>
    </source>
</evidence>
<gene>
    <name evidence="3" type="ORF">NEZAVI_LOCUS845</name>
</gene>
<dbReference type="Gene3D" id="1.25.70.10">
    <property type="entry name" value="Transcription termination factor 3, mitochondrial"/>
    <property type="match status" value="1"/>
</dbReference>
<evidence type="ECO:0000313" key="4">
    <source>
        <dbReference type="Proteomes" id="UP001152798"/>
    </source>
</evidence>
<dbReference type="PANTHER" id="PTHR15437">
    <property type="entry name" value="TRANSCRIPTION TERMINATION FACTOR, MITOCHONDRIAL"/>
    <property type="match status" value="1"/>
</dbReference>
<dbReference type="GO" id="GO:0003676">
    <property type="term" value="F:nucleic acid binding"/>
    <property type="evidence" value="ECO:0007669"/>
    <property type="project" value="InterPro"/>
</dbReference>
<evidence type="ECO:0000256" key="1">
    <source>
        <dbReference type="ARBA" id="ARBA00007692"/>
    </source>
</evidence>
<dbReference type="AlphaFoldDB" id="A0A9P0E416"/>
<name>A0A9P0E416_NEZVI</name>
<reference evidence="3" key="1">
    <citation type="submission" date="2022-01" db="EMBL/GenBank/DDBJ databases">
        <authorList>
            <person name="King R."/>
        </authorList>
    </citation>
    <scope>NUCLEOTIDE SEQUENCE</scope>
</reference>
<accession>A0A9P0E416</accession>